<name>A0AAD9Y0U9_COLKA</name>
<evidence type="ECO:0000313" key="1">
    <source>
        <dbReference type="EMBL" id="KAK2731196.1"/>
    </source>
</evidence>
<protein>
    <submittedName>
        <fullName evidence="1">Uncharacterized protein</fullName>
    </submittedName>
</protein>
<evidence type="ECO:0000313" key="2">
    <source>
        <dbReference type="Proteomes" id="UP001281614"/>
    </source>
</evidence>
<comment type="caution">
    <text evidence="1">The sequence shown here is derived from an EMBL/GenBank/DDBJ whole genome shotgun (WGS) entry which is preliminary data.</text>
</comment>
<reference evidence="1" key="1">
    <citation type="submission" date="2023-02" db="EMBL/GenBank/DDBJ databases">
        <title>Colletotrichum kahawae CIFC_Que2 genome sequencing and assembly.</title>
        <authorList>
            <person name="Baroncelli R."/>
        </authorList>
    </citation>
    <scope>NUCLEOTIDE SEQUENCE</scope>
    <source>
        <strain evidence="1">CIFC_Que2</strain>
    </source>
</reference>
<keyword evidence="2" id="KW-1185">Reference proteome</keyword>
<organism evidence="1 2">
    <name type="scientific">Colletotrichum kahawae</name>
    <name type="common">Coffee berry disease fungus</name>
    <dbReference type="NCBI Taxonomy" id="34407"/>
    <lineage>
        <taxon>Eukaryota</taxon>
        <taxon>Fungi</taxon>
        <taxon>Dikarya</taxon>
        <taxon>Ascomycota</taxon>
        <taxon>Pezizomycotina</taxon>
        <taxon>Sordariomycetes</taxon>
        <taxon>Hypocreomycetidae</taxon>
        <taxon>Glomerellales</taxon>
        <taxon>Glomerellaceae</taxon>
        <taxon>Colletotrichum</taxon>
        <taxon>Colletotrichum gloeosporioides species complex</taxon>
    </lineage>
</organism>
<accession>A0AAD9Y0U9</accession>
<dbReference type="EMBL" id="VYYT01000599">
    <property type="protein sequence ID" value="KAK2731196.1"/>
    <property type="molecule type" value="Genomic_DNA"/>
</dbReference>
<sequence length="166" mass="18299">MRRKQNPNWAPHHADRNLISDFLIGASLSTSHNLPADIAVPKYLGLVRIPPTSASLTASSDWPCLSRAWFLPSAGVAIPGLPFIEFPSPPASDKCLQHPDSGHPSYWRTPLSTFLLIFSPPVWGDSTWLHSRGNLKKPYWATRSLAASTYANLCQTVCPRGHPYSV</sequence>
<dbReference type="Proteomes" id="UP001281614">
    <property type="component" value="Unassembled WGS sequence"/>
</dbReference>
<gene>
    <name evidence="1" type="ORF">CKAH01_09072</name>
</gene>
<dbReference type="AlphaFoldDB" id="A0AAD9Y0U9"/>
<proteinExistence type="predicted"/>